<dbReference type="PANTHER" id="PTHR11941:SF75">
    <property type="entry name" value="ENOYL-COA HYDRATASE_ISOMERASE FAMILY PROTEIN"/>
    <property type="match status" value="1"/>
</dbReference>
<keyword evidence="3" id="KW-1185">Reference proteome</keyword>
<dbReference type="EMBL" id="JAQJAC010000010">
    <property type="protein sequence ID" value="KAJ5568800.1"/>
    <property type="molecule type" value="Genomic_DNA"/>
</dbReference>
<dbReference type="Pfam" id="PF00378">
    <property type="entry name" value="ECH_1"/>
    <property type="match status" value="1"/>
</dbReference>
<sequence length="249" mass="27745">MALFSQEIKTGGRFTCAMPSDRVYVLVFESRPANYLTPDFVEAFCSSLSRIQAFPRGVVITASRIPEFYSNGISLHTSQGALQGQEHIWLLLLQLLSTLNWSQKRKAMYPMPTITLISGQAAGLGFILALCHDFKVQKRRGSSLCIYEGQSRTPLLSQWLLDFVKVKLPASSITRSMLAGKSIGAQDSVRSGLVDEIGFFEDALRLIERRGLLNAGTEQEYCATKDLKNMRAITLLNARNKNATKPHRL</sequence>
<comment type="caution">
    <text evidence="2">The sequence shown here is derived from an EMBL/GenBank/DDBJ whole genome shotgun (WGS) entry which is preliminary data.</text>
</comment>
<dbReference type="PANTHER" id="PTHR11941">
    <property type="entry name" value="ENOYL-COA HYDRATASE-RELATED"/>
    <property type="match status" value="1"/>
</dbReference>
<evidence type="ECO:0000256" key="1">
    <source>
        <dbReference type="SAM" id="Phobius"/>
    </source>
</evidence>
<keyword evidence="1" id="KW-0472">Membrane</keyword>
<evidence type="ECO:0000313" key="2">
    <source>
        <dbReference type="EMBL" id="KAJ5568800.1"/>
    </source>
</evidence>
<organism evidence="2 3">
    <name type="scientific">Penicillium hetheringtonii</name>
    <dbReference type="NCBI Taxonomy" id="911720"/>
    <lineage>
        <taxon>Eukaryota</taxon>
        <taxon>Fungi</taxon>
        <taxon>Dikarya</taxon>
        <taxon>Ascomycota</taxon>
        <taxon>Pezizomycotina</taxon>
        <taxon>Eurotiomycetes</taxon>
        <taxon>Eurotiomycetidae</taxon>
        <taxon>Eurotiales</taxon>
        <taxon>Aspergillaceae</taxon>
        <taxon>Penicillium</taxon>
    </lineage>
</organism>
<dbReference type="GO" id="GO:0006635">
    <property type="term" value="P:fatty acid beta-oxidation"/>
    <property type="evidence" value="ECO:0007669"/>
    <property type="project" value="TreeGrafter"/>
</dbReference>
<dbReference type="CDD" id="cd06558">
    <property type="entry name" value="crotonase-like"/>
    <property type="match status" value="1"/>
</dbReference>
<evidence type="ECO:0000313" key="3">
    <source>
        <dbReference type="Proteomes" id="UP001216150"/>
    </source>
</evidence>
<keyword evidence="1" id="KW-0812">Transmembrane</keyword>
<dbReference type="Gene3D" id="3.90.226.10">
    <property type="entry name" value="2-enoyl-CoA Hydratase, Chain A, domain 1"/>
    <property type="match status" value="1"/>
</dbReference>
<proteinExistence type="predicted"/>
<name>A0AAD6DAM8_9EURO</name>
<protein>
    <submittedName>
        <fullName evidence="2">ClpP/crotonase-like domain-containing protein</fullName>
    </submittedName>
</protein>
<reference evidence="2 3" key="1">
    <citation type="journal article" date="2023" name="IMA Fungus">
        <title>Comparative genomic study of the Penicillium genus elucidates a diverse pangenome and 15 lateral gene transfer events.</title>
        <authorList>
            <person name="Petersen C."/>
            <person name="Sorensen T."/>
            <person name="Nielsen M.R."/>
            <person name="Sondergaard T.E."/>
            <person name="Sorensen J.L."/>
            <person name="Fitzpatrick D.A."/>
            <person name="Frisvad J.C."/>
            <person name="Nielsen K.L."/>
        </authorList>
    </citation>
    <scope>NUCLEOTIDE SEQUENCE [LARGE SCALE GENOMIC DNA]</scope>
    <source>
        <strain evidence="2 3">IBT 29057</strain>
    </source>
</reference>
<dbReference type="InterPro" id="IPR029045">
    <property type="entry name" value="ClpP/crotonase-like_dom_sf"/>
</dbReference>
<dbReference type="GO" id="GO:0004165">
    <property type="term" value="F:delta(3)-delta(2)-enoyl-CoA isomerase activity"/>
    <property type="evidence" value="ECO:0007669"/>
    <property type="project" value="TreeGrafter"/>
</dbReference>
<gene>
    <name evidence="2" type="ORF">N7450_011286</name>
</gene>
<feature type="transmembrane region" description="Helical" evidence="1">
    <location>
        <begin position="109"/>
        <end position="131"/>
    </location>
</feature>
<dbReference type="InterPro" id="IPR001753">
    <property type="entry name" value="Enoyl-CoA_hydra/iso"/>
</dbReference>
<accession>A0AAD6DAM8</accession>
<keyword evidence="1" id="KW-1133">Transmembrane helix</keyword>
<dbReference type="SUPFAM" id="SSF52096">
    <property type="entry name" value="ClpP/crotonase"/>
    <property type="match status" value="1"/>
</dbReference>
<dbReference type="Proteomes" id="UP001216150">
    <property type="component" value="Unassembled WGS sequence"/>
</dbReference>
<dbReference type="GO" id="GO:0005777">
    <property type="term" value="C:peroxisome"/>
    <property type="evidence" value="ECO:0007669"/>
    <property type="project" value="TreeGrafter"/>
</dbReference>
<dbReference type="AlphaFoldDB" id="A0AAD6DAM8"/>